<name>A0A511YVI8_9CELL</name>
<feature type="transmembrane region" description="Helical" evidence="1">
    <location>
        <begin position="6"/>
        <end position="22"/>
    </location>
</feature>
<dbReference type="AlphaFoldDB" id="A0A511YVI8"/>
<dbReference type="EMBL" id="BJYK01000001">
    <property type="protein sequence ID" value="GEN79221.1"/>
    <property type="molecule type" value="Genomic_DNA"/>
</dbReference>
<sequence length="224" mass="23929">MPILEIIGWSGSALLVISLLQTRVMRLRVLNSAASAVLVGYNAALGVWPMVAMNVVLVAINLSVIWRMVRQRHDARAYDVVRVGVDEPFLARLLERHARDIGAFNPAADTLLTRAENAFLVTSGDEVVGVVLSHTGGAPDEQQVVLDYVLPPYRDFTPGEFVFRADGPFAQMGARRVVASQAMTASAAYLAAVGFRPEGDRQVLHLAGAGPTGATATEPRAPGA</sequence>
<keyword evidence="1" id="KW-1133">Transmembrane helix</keyword>
<accession>A0A511YVI8</accession>
<gene>
    <name evidence="2" type="ORF">AFE02nite_09550</name>
</gene>
<keyword evidence="1" id="KW-0472">Membrane</keyword>
<evidence type="ECO:0000313" key="2">
    <source>
        <dbReference type="EMBL" id="GEN79221.1"/>
    </source>
</evidence>
<evidence type="ECO:0000313" key="3">
    <source>
        <dbReference type="Proteomes" id="UP000321484"/>
    </source>
</evidence>
<evidence type="ECO:0000256" key="1">
    <source>
        <dbReference type="SAM" id="Phobius"/>
    </source>
</evidence>
<proteinExistence type="predicted"/>
<dbReference type="OrthoDB" id="677174at2"/>
<comment type="caution">
    <text evidence="2">The sequence shown here is derived from an EMBL/GenBank/DDBJ whole genome shotgun (WGS) entry which is preliminary data.</text>
</comment>
<keyword evidence="3" id="KW-1185">Reference proteome</keyword>
<dbReference type="Proteomes" id="UP000321484">
    <property type="component" value="Unassembled WGS sequence"/>
</dbReference>
<feature type="transmembrane region" description="Helical" evidence="1">
    <location>
        <begin position="51"/>
        <end position="69"/>
    </location>
</feature>
<evidence type="ECO:0008006" key="4">
    <source>
        <dbReference type="Google" id="ProtNLM"/>
    </source>
</evidence>
<organism evidence="2 3">
    <name type="scientific">Actinotalea fermentans</name>
    <dbReference type="NCBI Taxonomy" id="43671"/>
    <lineage>
        <taxon>Bacteria</taxon>
        <taxon>Bacillati</taxon>
        <taxon>Actinomycetota</taxon>
        <taxon>Actinomycetes</taxon>
        <taxon>Micrococcales</taxon>
        <taxon>Cellulomonadaceae</taxon>
        <taxon>Actinotalea</taxon>
    </lineage>
</organism>
<dbReference type="RefSeq" id="WP_034245865.1">
    <property type="nucleotide sequence ID" value="NZ_BJYK01000001.1"/>
</dbReference>
<protein>
    <recommendedName>
        <fullName evidence="4">YgjV family protein</fullName>
    </recommendedName>
</protein>
<reference evidence="2 3" key="1">
    <citation type="submission" date="2019-07" db="EMBL/GenBank/DDBJ databases">
        <title>Whole genome shotgun sequence of Actinotalea fermentans NBRC 105374.</title>
        <authorList>
            <person name="Hosoyama A."/>
            <person name="Uohara A."/>
            <person name="Ohji S."/>
            <person name="Ichikawa N."/>
        </authorList>
    </citation>
    <scope>NUCLEOTIDE SEQUENCE [LARGE SCALE GENOMIC DNA]</scope>
    <source>
        <strain evidence="2 3">NBRC 105374</strain>
    </source>
</reference>
<keyword evidence="1" id="KW-0812">Transmembrane</keyword>